<accession>A0ABR6WC90</accession>
<evidence type="ECO:0000313" key="1">
    <source>
        <dbReference type="EMBL" id="MBC3794147.1"/>
    </source>
</evidence>
<sequence length="37" mass="4249">MTRQNDRSSVKRYSHHSRLVVKSGSIVIPVAFHDRIA</sequence>
<gene>
    <name evidence="1" type="ORF">FH603_4674</name>
</gene>
<dbReference type="EMBL" id="VFIA01000038">
    <property type="protein sequence ID" value="MBC3794147.1"/>
    <property type="molecule type" value="Genomic_DNA"/>
</dbReference>
<proteinExistence type="predicted"/>
<name>A0ABR6WC90_9BACT</name>
<reference evidence="1 2" key="1">
    <citation type="submission" date="2019-06" db="EMBL/GenBank/DDBJ databases">
        <title>Spirosoma utsteinense sp. nov. isolated from Antarctic ice-free soils.</title>
        <authorList>
            <person name="Tahon G."/>
        </authorList>
    </citation>
    <scope>NUCLEOTIDE SEQUENCE [LARGE SCALE GENOMIC DNA]</scope>
    <source>
        <strain evidence="1 2">LMG 31447</strain>
    </source>
</reference>
<dbReference type="Proteomes" id="UP000700732">
    <property type="component" value="Unassembled WGS sequence"/>
</dbReference>
<evidence type="ECO:0000313" key="2">
    <source>
        <dbReference type="Proteomes" id="UP000700732"/>
    </source>
</evidence>
<keyword evidence="2" id="KW-1185">Reference proteome</keyword>
<protein>
    <submittedName>
        <fullName evidence="1">Uncharacterized protein</fullName>
    </submittedName>
</protein>
<organism evidence="1 2">
    <name type="scientific">Spirosoma utsteinense</name>
    <dbReference type="NCBI Taxonomy" id="2585773"/>
    <lineage>
        <taxon>Bacteria</taxon>
        <taxon>Pseudomonadati</taxon>
        <taxon>Bacteroidota</taxon>
        <taxon>Cytophagia</taxon>
        <taxon>Cytophagales</taxon>
        <taxon>Cytophagaceae</taxon>
        <taxon>Spirosoma</taxon>
    </lineage>
</organism>
<comment type="caution">
    <text evidence="1">The sequence shown here is derived from an EMBL/GenBank/DDBJ whole genome shotgun (WGS) entry which is preliminary data.</text>
</comment>